<gene>
    <name evidence="4" type="ORF">VPNG_06466</name>
</gene>
<comment type="similarity">
    <text evidence="1">Belongs to the AB hydrolase superfamily. AB hydrolase 2 family.</text>
</comment>
<dbReference type="InParanoid" id="A0A423WYZ5"/>
<dbReference type="Pfam" id="PF02230">
    <property type="entry name" value="Abhydrolase_2"/>
    <property type="match status" value="1"/>
</dbReference>
<sequence length="278" mass="31104">MAMDWQSEGPGQTPQQQPEPEPWNHIVDPQPGQPHTHTVILLHGRGDNARDFKRSIQYNTWADSQRQSPIEVVPSFRWVFPTAGLKPCEQPGNPRYMSQWFDLWDHTNFKVREEVQAPGLRDSVGRIRNLIAEEAVRLGGRYDKIVLMGISQGGATSVHTLLNLGFPEGYTGPRRLGAFVGVACRMPFPGRSLEDTRAILGLGGVAGDEVVRNTPIMLEHCVDDPVVRFEGGKQLRQQLEGYGANVAWREYPEGGHWFKSPEGLDDLTAFLSQVLVKD</sequence>
<keyword evidence="5" id="KW-1185">Reference proteome</keyword>
<dbReference type="PANTHER" id="PTHR10655:SF63">
    <property type="entry name" value="PHOSPHOLIPASE_CARBOXYLESTERASE_THIOESTERASE DOMAIN-CONTAINING PROTEIN"/>
    <property type="match status" value="1"/>
</dbReference>
<comment type="caution">
    <text evidence="4">The sequence shown here is derived from an EMBL/GenBank/DDBJ whole genome shotgun (WGS) entry which is preliminary data.</text>
</comment>
<evidence type="ECO:0000313" key="4">
    <source>
        <dbReference type="EMBL" id="ROW08672.1"/>
    </source>
</evidence>
<evidence type="ECO:0000259" key="3">
    <source>
        <dbReference type="Pfam" id="PF02230"/>
    </source>
</evidence>
<dbReference type="GO" id="GO:0052689">
    <property type="term" value="F:carboxylic ester hydrolase activity"/>
    <property type="evidence" value="ECO:0007669"/>
    <property type="project" value="TreeGrafter"/>
</dbReference>
<dbReference type="GO" id="GO:0008474">
    <property type="term" value="F:palmitoyl-(protein) hydrolase activity"/>
    <property type="evidence" value="ECO:0007669"/>
    <property type="project" value="TreeGrafter"/>
</dbReference>
<feature type="compositionally biased region" description="Low complexity" evidence="2">
    <location>
        <begin position="1"/>
        <end position="18"/>
    </location>
</feature>
<dbReference type="InterPro" id="IPR003140">
    <property type="entry name" value="PLipase/COase/thioEstase"/>
</dbReference>
<dbReference type="EMBL" id="LKEB01000033">
    <property type="protein sequence ID" value="ROW08672.1"/>
    <property type="molecule type" value="Genomic_DNA"/>
</dbReference>
<protein>
    <recommendedName>
        <fullName evidence="3">Phospholipase/carboxylesterase/thioesterase domain-containing protein</fullName>
    </recommendedName>
</protein>
<evidence type="ECO:0000313" key="5">
    <source>
        <dbReference type="Proteomes" id="UP000285146"/>
    </source>
</evidence>
<evidence type="ECO:0000256" key="1">
    <source>
        <dbReference type="ARBA" id="ARBA00006499"/>
    </source>
</evidence>
<accession>A0A423WYZ5</accession>
<dbReference type="InterPro" id="IPR050565">
    <property type="entry name" value="LYPA1-2/EST-like"/>
</dbReference>
<dbReference type="AlphaFoldDB" id="A0A423WYZ5"/>
<dbReference type="InterPro" id="IPR029058">
    <property type="entry name" value="AB_hydrolase_fold"/>
</dbReference>
<dbReference type="Proteomes" id="UP000285146">
    <property type="component" value="Unassembled WGS sequence"/>
</dbReference>
<feature type="domain" description="Phospholipase/carboxylesterase/thioesterase" evidence="3">
    <location>
        <begin position="30"/>
        <end position="273"/>
    </location>
</feature>
<dbReference type="SUPFAM" id="SSF53474">
    <property type="entry name" value="alpha/beta-Hydrolases"/>
    <property type="match status" value="1"/>
</dbReference>
<name>A0A423WYZ5_9PEZI</name>
<dbReference type="STRING" id="1230097.A0A423WYZ5"/>
<feature type="region of interest" description="Disordered" evidence="2">
    <location>
        <begin position="1"/>
        <end position="34"/>
    </location>
</feature>
<proteinExistence type="inferred from homology"/>
<reference evidence="4 5" key="1">
    <citation type="submission" date="2015-09" db="EMBL/GenBank/DDBJ databases">
        <title>Host preference determinants of Valsa canker pathogens revealed by comparative genomics.</title>
        <authorList>
            <person name="Yin Z."/>
            <person name="Huang L."/>
        </authorList>
    </citation>
    <scope>NUCLEOTIDE SEQUENCE [LARGE SCALE GENOMIC DNA]</scope>
    <source>
        <strain evidence="4 5">SXYLt</strain>
    </source>
</reference>
<dbReference type="PANTHER" id="PTHR10655">
    <property type="entry name" value="LYSOPHOSPHOLIPASE-RELATED"/>
    <property type="match status" value="1"/>
</dbReference>
<evidence type="ECO:0000256" key="2">
    <source>
        <dbReference type="SAM" id="MobiDB-lite"/>
    </source>
</evidence>
<dbReference type="GO" id="GO:0005737">
    <property type="term" value="C:cytoplasm"/>
    <property type="evidence" value="ECO:0007669"/>
    <property type="project" value="TreeGrafter"/>
</dbReference>
<organism evidence="4 5">
    <name type="scientific">Cytospora leucostoma</name>
    <dbReference type="NCBI Taxonomy" id="1230097"/>
    <lineage>
        <taxon>Eukaryota</taxon>
        <taxon>Fungi</taxon>
        <taxon>Dikarya</taxon>
        <taxon>Ascomycota</taxon>
        <taxon>Pezizomycotina</taxon>
        <taxon>Sordariomycetes</taxon>
        <taxon>Sordariomycetidae</taxon>
        <taxon>Diaporthales</taxon>
        <taxon>Cytosporaceae</taxon>
        <taxon>Cytospora</taxon>
    </lineage>
</organism>
<dbReference type="OrthoDB" id="2418081at2759"/>
<dbReference type="Gene3D" id="3.40.50.1820">
    <property type="entry name" value="alpha/beta hydrolase"/>
    <property type="match status" value="1"/>
</dbReference>